<evidence type="ECO:0000259" key="1">
    <source>
        <dbReference type="PROSITE" id="PS51186"/>
    </source>
</evidence>
<gene>
    <name evidence="2" type="ORF">KKR91_03830</name>
</gene>
<evidence type="ECO:0000313" key="2">
    <source>
        <dbReference type="EMBL" id="QWC10763.1"/>
    </source>
</evidence>
<keyword evidence="3" id="KW-1185">Reference proteome</keyword>
<protein>
    <submittedName>
        <fullName evidence="2">GNAT family N-acetyltransferase</fullName>
    </submittedName>
</protein>
<dbReference type="Pfam" id="PF13302">
    <property type="entry name" value="Acetyltransf_3"/>
    <property type="match status" value="1"/>
</dbReference>
<proteinExistence type="predicted"/>
<reference evidence="2 3" key="1">
    <citation type="submission" date="2021-05" db="EMBL/GenBank/DDBJ databases">
        <title>Novel species in genus Arthrobacter.</title>
        <authorList>
            <person name="Zhang G."/>
        </authorList>
    </citation>
    <scope>NUCLEOTIDE SEQUENCE [LARGE SCALE GENOMIC DNA]</scope>
    <source>
        <strain evidence="3">zg-ZUI227</strain>
    </source>
</reference>
<sequence length="176" mass="19156">MQTLETPRLLLRPYTSEDAGFVLDLYSRLEVQRYIGTTPKLMQDRSEALALIEAWARVDDGTCGIWAVQDKKGANLAGTLLLKSIPASGPQRAPSGDTEIGWHFHPDSWGRGYASEAGAVVLAHAFDAGLAQVVAVTNPANTASMRVCTRIGMQHRGSTDRYYNTDCELFTADNPA</sequence>
<dbReference type="InterPro" id="IPR016181">
    <property type="entry name" value="Acyl_CoA_acyltransferase"/>
</dbReference>
<dbReference type="PROSITE" id="PS51186">
    <property type="entry name" value="GNAT"/>
    <property type="match status" value="1"/>
</dbReference>
<dbReference type="Proteomes" id="UP000676885">
    <property type="component" value="Chromosome"/>
</dbReference>
<name>A0A975M6A8_9MICC</name>
<organism evidence="2 3">
    <name type="scientific">Arthrobacter jiangjiafuii</name>
    <dbReference type="NCBI Taxonomy" id="2817475"/>
    <lineage>
        <taxon>Bacteria</taxon>
        <taxon>Bacillati</taxon>
        <taxon>Actinomycetota</taxon>
        <taxon>Actinomycetes</taxon>
        <taxon>Micrococcales</taxon>
        <taxon>Micrococcaceae</taxon>
        <taxon>Arthrobacter</taxon>
    </lineage>
</organism>
<dbReference type="KEGG" id="ajg:KKR91_03830"/>
<dbReference type="InterPro" id="IPR000182">
    <property type="entry name" value="GNAT_dom"/>
</dbReference>
<dbReference type="Gene3D" id="3.40.630.30">
    <property type="match status" value="1"/>
</dbReference>
<dbReference type="GO" id="GO:0016747">
    <property type="term" value="F:acyltransferase activity, transferring groups other than amino-acyl groups"/>
    <property type="evidence" value="ECO:0007669"/>
    <property type="project" value="InterPro"/>
</dbReference>
<dbReference type="PANTHER" id="PTHR43792">
    <property type="entry name" value="GNAT FAMILY, PUTATIVE (AFU_ORTHOLOGUE AFUA_3G00765)-RELATED-RELATED"/>
    <property type="match status" value="1"/>
</dbReference>
<dbReference type="RefSeq" id="WP_210230016.1">
    <property type="nucleotide sequence ID" value="NZ_CP076022.1"/>
</dbReference>
<feature type="domain" description="N-acetyltransferase" evidence="1">
    <location>
        <begin position="9"/>
        <end position="174"/>
    </location>
</feature>
<dbReference type="EMBL" id="CP076022">
    <property type="protein sequence ID" value="QWC10763.1"/>
    <property type="molecule type" value="Genomic_DNA"/>
</dbReference>
<dbReference type="PANTHER" id="PTHR43792:SF1">
    <property type="entry name" value="N-ACETYLTRANSFERASE DOMAIN-CONTAINING PROTEIN"/>
    <property type="match status" value="1"/>
</dbReference>
<dbReference type="SUPFAM" id="SSF55729">
    <property type="entry name" value="Acyl-CoA N-acyltransferases (Nat)"/>
    <property type="match status" value="1"/>
</dbReference>
<dbReference type="InterPro" id="IPR051531">
    <property type="entry name" value="N-acetyltransferase"/>
</dbReference>
<accession>A0A975M6A8</accession>
<evidence type="ECO:0000313" key="3">
    <source>
        <dbReference type="Proteomes" id="UP000676885"/>
    </source>
</evidence>
<dbReference type="AlphaFoldDB" id="A0A975M6A8"/>